<feature type="domain" description="FAD-binding" evidence="6">
    <location>
        <begin position="261"/>
        <end position="334"/>
    </location>
</feature>
<evidence type="ECO:0000259" key="6">
    <source>
        <dbReference type="Pfam" id="PF01494"/>
    </source>
</evidence>
<feature type="compositionally biased region" description="Low complexity" evidence="5">
    <location>
        <begin position="409"/>
        <end position="421"/>
    </location>
</feature>
<dbReference type="InterPro" id="IPR002938">
    <property type="entry name" value="FAD-bd"/>
</dbReference>
<comment type="similarity">
    <text evidence="1">Belongs to the PheA/TfdB FAD monooxygenase family.</text>
</comment>
<evidence type="ECO:0000259" key="7">
    <source>
        <dbReference type="Pfam" id="PF07976"/>
    </source>
</evidence>
<gene>
    <name evidence="8" type="ORF">LTR36_001888</name>
</gene>
<feature type="domain" description="Phenol hydroxylase-like C-terminal dimerisation" evidence="7">
    <location>
        <begin position="372"/>
        <end position="603"/>
    </location>
</feature>
<dbReference type="EMBL" id="JAVFHQ010000014">
    <property type="protein sequence ID" value="KAK4546670.1"/>
    <property type="molecule type" value="Genomic_DNA"/>
</dbReference>
<dbReference type="SUPFAM" id="SSF52833">
    <property type="entry name" value="Thioredoxin-like"/>
    <property type="match status" value="1"/>
</dbReference>
<dbReference type="Gene3D" id="3.40.30.20">
    <property type="match status" value="1"/>
</dbReference>
<dbReference type="GO" id="GO:0016709">
    <property type="term" value="F:oxidoreductase activity, acting on paired donors, with incorporation or reduction of molecular oxygen, NAD(P)H as one donor, and incorporation of one atom of oxygen"/>
    <property type="evidence" value="ECO:0007669"/>
    <property type="project" value="UniProtKB-ARBA"/>
</dbReference>
<dbReference type="PANTHER" id="PTHR43004">
    <property type="entry name" value="TRK SYSTEM POTASSIUM UPTAKE PROTEIN"/>
    <property type="match status" value="1"/>
</dbReference>
<evidence type="ECO:0000313" key="8">
    <source>
        <dbReference type="EMBL" id="KAK4546670.1"/>
    </source>
</evidence>
<comment type="caution">
    <text evidence="8">The sequence shown here is derived from an EMBL/GenBank/DDBJ whole genome shotgun (WGS) entry which is preliminary data.</text>
</comment>
<dbReference type="PRINTS" id="PR00420">
    <property type="entry name" value="RNGMNOXGNASE"/>
</dbReference>
<dbReference type="CDD" id="cd02979">
    <property type="entry name" value="PHOX_C"/>
    <property type="match status" value="1"/>
</dbReference>
<dbReference type="PANTHER" id="PTHR43004:SF20">
    <property type="entry name" value="2-MONOOXYGENASE, PUTATIVE (AFU_ORTHOLOGUE AFUA_1G13660)-RELATED"/>
    <property type="match status" value="1"/>
</dbReference>
<protein>
    <recommendedName>
        <fullName evidence="10">Phenol 2-monooxygenase</fullName>
    </recommendedName>
</protein>
<reference evidence="8 9" key="1">
    <citation type="submission" date="2021-11" db="EMBL/GenBank/DDBJ databases">
        <title>Black yeast isolated from Biological Soil Crust.</title>
        <authorList>
            <person name="Kurbessoian T."/>
        </authorList>
    </citation>
    <scope>NUCLEOTIDE SEQUENCE [LARGE SCALE GENOMIC DNA]</scope>
    <source>
        <strain evidence="8 9">CCFEE 5522</strain>
    </source>
</reference>
<evidence type="ECO:0000256" key="2">
    <source>
        <dbReference type="ARBA" id="ARBA00022630"/>
    </source>
</evidence>
<accession>A0AAV9JMV2</accession>
<dbReference type="SUPFAM" id="SSF51905">
    <property type="entry name" value="FAD/NAD(P)-binding domain"/>
    <property type="match status" value="1"/>
</dbReference>
<feature type="domain" description="FAD-binding" evidence="6">
    <location>
        <begin position="12"/>
        <end position="259"/>
    </location>
</feature>
<dbReference type="Pfam" id="PF07976">
    <property type="entry name" value="Phe_hydrox_dim"/>
    <property type="match status" value="1"/>
</dbReference>
<keyword evidence="4" id="KW-0560">Oxidoreductase</keyword>
<dbReference type="Pfam" id="PF01494">
    <property type="entry name" value="FAD_binding_3"/>
    <property type="match status" value="2"/>
</dbReference>
<keyword evidence="3" id="KW-0274">FAD</keyword>
<keyword evidence="9" id="KW-1185">Reference proteome</keyword>
<dbReference type="SUPFAM" id="SSF54373">
    <property type="entry name" value="FAD-linked reductases, C-terminal domain"/>
    <property type="match status" value="1"/>
</dbReference>
<sequence>MPAPTVHMASHVDLLIIGAGPAGLMLAAWASQYNIHTRIIDEKSARVQTGQADGLHSRTLEIFDSFGLAETFLKDAFHVNEICSWNPDPQNPKNVIRTQRARSQPSNLSRYPQVSLNQGLTEQILLDYLATKGKVSVERNLTPETLHIDEHLCDDNEAYPSVLTLRRLADNERAKNIRPDSYQSAETETVRAKYVVGCDGAHSWLRQQLQIPLEGEHTNKHFGVMDIIPLTDFPDIRESCVIQSNCGSVMTIPREGRFIGQRVAPRFSHCDRIFLAGDAVHTHSPTMGQGMNVSMQDAYNLGWKLGSVLTGMSSRSILASYNAERRPIAQALIKLDTKMSNFYSDGPSEESQDYQTFRDSFSWFLSGVSVSYGPNMLVTSAGREGAATNGHLANGDASHAEHASGQHLSSNEANASTASNSYPVSDPTLAKEIRVGQRMPSEKIVCQAEANPVLLSNLLPSNGKWRVLVFAGDLAAASQRQAVQNLGHALAKTCQQYAGPGQGLHSTIEVLTIHAGSRDDVTMLDLHNVYHPWDDALGWDYWKVYSDDADTLGGRCAPAYAQYGVDAERGCLVIVRPDQHVSYIGPLEAPEAPARFFAHVLVSRTR</sequence>
<dbReference type="GO" id="GO:0071949">
    <property type="term" value="F:FAD binding"/>
    <property type="evidence" value="ECO:0007669"/>
    <property type="project" value="InterPro"/>
</dbReference>
<evidence type="ECO:0000256" key="5">
    <source>
        <dbReference type="SAM" id="MobiDB-lite"/>
    </source>
</evidence>
<evidence type="ECO:0000256" key="3">
    <source>
        <dbReference type="ARBA" id="ARBA00022827"/>
    </source>
</evidence>
<dbReference type="AlphaFoldDB" id="A0AAV9JMV2"/>
<dbReference type="InterPro" id="IPR038220">
    <property type="entry name" value="PHOX_C_sf"/>
</dbReference>
<proteinExistence type="inferred from homology"/>
<dbReference type="InterPro" id="IPR050641">
    <property type="entry name" value="RIFMO-like"/>
</dbReference>
<dbReference type="InterPro" id="IPR036188">
    <property type="entry name" value="FAD/NAD-bd_sf"/>
</dbReference>
<feature type="region of interest" description="Disordered" evidence="5">
    <location>
        <begin position="388"/>
        <end position="425"/>
    </location>
</feature>
<keyword evidence="2" id="KW-0285">Flavoprotein</keyword>
<organism evidence="8 9">
    <name type="scientific">Oleoguttula mirabilis</name>
    <dbReference type="NCBI Taxonomy" id="1507867"/>
    <lineage>
        <taxon>Eukaryota</taxon>
        <taxon>Fungi</taxon>
        <taxon>Dikarya</taxon>
        <taxon>Ascomycota</taxon>
        <taxon>Pezizomycotina</taxon>
        <taxon>Dothideomycetes</taxon>
        <taxon>Dothideomycetidae</taxon>
        <taxon>Mycosphaerellales</taxon>
        <taxon>Teratosphaeriaceae</taxon>
        <taxon>Oleoguttula</taxon>
    </lineage>
</organism>
<dbReference type="InterPro" id="IPR036249">
    <property type="entry name" value="Thioredoxin-like_sf"/>
</dbReference>
<evidence type="ECO:0000256" key="4">
    <source>
        <dbReference type="ARBA" id="ARBA00023002"/>
    </source>
</evidence>
<name>A0AAV9JMV2_9PEZI</name>
<dbReference type="Proteomes" id="UP001324427">
    <property type="component" value="Unassembled WGS sequence"/>
</dbReference>
<dbReference type="InterPro" id="IPR012941">
    <property type="entry name" value="Phe_hydrox_C_dim_dom"/>
</dbReference>
<evidence type="ECO:0000256" key="1">
    <source>
        <dbReference type="ARBA" id="ARBA00007801"/>
    </source>
</evidence>
<evidence type="ECO:0000313" key="9">
    <source>
        <dbReference type="Proteomes" id="UP001324427"/>
    </source>
</evidence>
<evidence type="ECO:0008006" key="10">
    <source>
        <dbReference type="Google" id="ProtNLM"/>
    </source>
</evidence>
<dbReference type="Gene3D" id="3.50.50.60">
    <property type="entry name" value="FAD/NAD(P)-binding domain"/>
    <property type="match status" value="2"/>
</dbReference>